<evidence type="ECO:0000256" key="6">
    <source>
        <dbReference type="ARBA" id="ARBA00022824"/>
    </source>
</evidence>
<accession>A0A4S4M1T0</accession>
<evidence type="ECO:0000256" key="8">
    <source>
        <dbReference type="ARBA" id="ARBA00023136"/>
    </source>
</evidence>
<dbReference type="PANTHER" id="PTHR28285">
    <property type="entry name" value="PROTEIN BIG1"/>
    <property type="match status" value="1"/>
</dbReference>
<organism evidence="13 14">
    <name type="scientific">Bondarzewia mesenterica</name>
    <dbReference type="NCBI Taxonomy" id="1095465"/>
    <lineage>
        <taxon>Eukaryota</taxon>
        <taxon>Fungi</taxon>
        <taxon>Dikarya</taxon>
        <taxon>Basidiomycota</taxon>
        <taxon>Agaricomycotina</taxon>
        <taxon>Agaricomycetes</taxon>
        <taxon>Russulales</taxon>
        <taxon>Bondarzewiaceae</taxon>
        <taxon>Bondarzewia</taxon>
    </lineage>
</organism>
<evidence type="ECO:0000256" key="10">
    <source>
        <dbReference type="SAM" id="Phobius"/>
    </source>
</evidence>
<evidence type="ECO:0000313" key="14">
    <source>
        <dbReference type="Proteomes" id="UP000310158"/>
    </source>
</evidence>
<dbReference type="EMBL" id="SGPL01000080">
    <property type="protein sequence ID" value="THH18288.1"/>
    <property type="molecule type" value="Genomic_DNA"/>
</dbReference>
<dbReference type="Pfam" id="PF20520">
    <property type="entry name" value="Ac45-VOA1_TM"/>
    <property type="match status" value="1"/>
</dbReference>
<reference evidence="13 14" key="1">
    <citation type="submission" date="2019-02" db="EMBL/GenBank/DDBJ databases">
        <title>Genome sequencing of the rare red list fungi Bondarzewia mesenterica.</title>
        <authorList>
            <person name="Buettner E."/>
            <person name="Kellner H."/>
        </authorList>
    </citation>
    <scope>NUCLEOTIDE SEQUENCE [LARGE SCALE GENOMIC DNA]</scope>
    <source>
        <strain evidence="13 14">DSM 108281</strain>
    </source>
</reference>
<dbReference type="InterPro" id="IPR046756">
    <property type="entry name" value="VAS1/VOA1_TM"/>
</dbReference>
<dbReference type="AlphaFoldDB" id="A0A4S4M1T0"/>
<comment type="subcellular location">
    <subcellularLocation>
        <location evidence="1">Endoplasmic reticulum membrane</location>
        <topology evidence="1">Single-pass type I membrane protein</topology>
    </subcellularLocation>
</comment>
<dbReference type="GO" id="GO:0009272">
    <property type="term" value="P:fungal-type cell wall biogenesis"/>
    <property type="evidence" value="ECO:0007669"/>
    <property type="project" value="TreeGrafter"/>
</dbReference>
<gene>
    <name evidence="13" type="ORF">EW146_g2661</name>
</gene>
<keyword evidence="9" id="KW-0961">Cell wall biogenesis/degradation</keyword>
<sequence length="259" mass="27732">MAGRILTLAFLLPLTFAFSDTFPVVAWSSHKSKSLDVLSSVHSPAGSDSNVIFESILSTGDICDNDAIVLVDQPGLHASDLRALSPSSPLTTLISRSPSSIQLPYVRHTTDSSIHDFADSVSTRCGSRILSFMPGQGGTSAERESRLVKELESVESTFPKYLVIFTGSPSHSAYARRQSEPAVGSAFGALQQPGNSTLPEGGILKRYQLLTPALITSLLVVFFILLPVVFFGVSALASIQSPLHVEAPKGFNAQERKNQ</sequence>
<comment type="caution">
    <text evidence="13">The sequence shown here is derived from an EMBL/GenBank/DDBJ whole genome shotgun (WGS) entry which is preliminary data.</text>
</comment>
<evidence type="ECO:0000256" key="4">
    <source>
        <dbReference type="ARBA" id="ARBA00022692"/>
    </source>
</evidence>
<proteinExistence type="inferred from homology"/>
<evidence type="ECO:0000256" key="11">
    <source>
        <dbReference type="SAM" id="SignalP"/>
    </source>
</evidence>
<name>A0A4S4M1T0_9AGAM</name>
<dbReference type="GO" id="GO:0006078">
    <property type="term" value="P:(1-&gt;6)-beta-D-glucan biosynthetic process"/>
    <property type="evidence" value="ECO:0007669"/>
    <property type="project" value="TreeGrafter"/>
</dbReference>
<keyword evidence="6" id="KW-0256">Endoplasmic reticulum</keyword>
<feature type="chain" id="PRO_5020296074" description="Protein BIG1" evidence="11">
    <location>
        <begin position="18"/>
        <end position="259"/>
    </location>
</feature>
<keyword evidence="5 11" id="KW-0732">Signal</keyword>
<dbReference type="OrthoDB" id="10029326at2759"/>
<evidence type="ECO:0000256" key="2">
    <source>
        <dbReference type="ARBA" id="ARBA00008203"/>
    </source>
</evidence>
<dbReference type="GO" id="GO:0005789">
    <property type="term" value="C:endoplasmic reticulum membrane"/>
    <property type="evidence" value="ECO:0007669"/>
    <property type="project" value="UniProtKB-SubCell"/>
</dbReference>
<dbReference type="Proteomes" id="UP000310158">
    <property type="component" value="Unassembled WGS sequence"/>
</dbReference>
<keyword evidence="8 10" id="KW-0472">Membrane</keyword>
<dbReference type="PANTHER" id="PTHR28285:SF1">
    <property type="entry name" value="PROTEIN BIG1"/>
    <property type="match status" value="1"/>
</dbReference>
<feature type="domain" description="V-type proton ATPase subunit S1/VOA1 transmembrane" evidence="12">
    <location>
        <begin position="208"/>
        <end position="242"/>
    </location>
</feature>
<evidence type="ECO:0000256" key="7">
    <source>
        <dbReference type="ARBA" id="ARBA00022989"/>
    </source>
</evidence>
<evidence type="ECO:0000259" key="12">
    <source>
        <dbReference type="Pfam" id="PF20520"/>
    </source>
</evidence>
<evidence type="ECO:0000256" key="3">
    <source>
        <dbReference type="ARBA" id="ARBA00022089"/>
    </source>
</evidence>
<dbReference type="InterPro" id="IPR037654">
    <property type="entry name" value="Big1"/>
</dbReference>
<keyword evidence="4 10" id="KW-0812">Transmembrane</keyword>
<keyword evidence="7 10" id="KW-1133">Transmembrane helix</keyword>
<keyword evidence="14" id="KW-1185">Reference proteome</keyword>
<evidence type="ECO:0000256" key="5">
    <source>
        <dbReference type="ARBA" id="ARBA00022729"/>
    </source>
</evidence>
<evidence type="ECO:0000313" key="13">
    <source>
        <dbReference type="EMBL" id="THH18288.1"/>
    </source>
</evidence>
<feature type="transmembrane region" description="Helical" evidence="10">
    <location>
        <begin position="214"/>
        <end position="239"/>
    </location>
</feature>
<evidence type="ECO:0000256" key="1">
    <source>
        <dbReference type="ARBA" id="ARBA00004115"/>
    </source>
</evidence>
<comment type="similarity">
    <text evidence="2">Belongs to the BIG1 family.</text>
</comment>
<dbReference type="GO" id="GO:0071555">
    <property type="term" value="P:cell wall organization"/>
    <property type="evidence" value="ECO:0007669"/>
    <property type="project" value="UniProtKB-KW"/>
</dbReference>
<feature type="signal peptide" evidence="11">
    <location>
        <begin position="1"/>
        <end position="17"/>
    </location>
</feature>
<protein>
    <recommendedName>
        <fullName evidence="3">Protein BIG1</fullName>
    </recommendedName>
</protein>
<evidence type="ECO:0000256" key="9">
    <source>
        <dbReference type="ARBA" id="ARBA00023316"/>
    </source>
</evidence>